<dbReference type="AlphaFoldDB" id="A0A0A9G9G9"/>
<feature type="region of interest" description="Disordered" evidence="1">
    <location>
        <begin position="1"/>
        <end position="22"/>
    </location>
</feature>
<proteinExistence type="predicted"/>
<organism evidence="2">
    <name type="scientific">Arundo donax</name>
    <name type="common">Giant reed</name>
    <name type="synonym">Donax arundinaceus</name>
    <dbReference type="NCBI Taxonomy" id="35708"/>
    <lineage>
        <taxon>Eukaryota</taxon>
        <taxon>Viridiplantae</taxon>
        <taxon>Streptophyta</taxon>
        <taxon>Embryophyta</taxon>
        <taxon>Tracheophyta</taxon>
        <taxon>Spermatophyta</taxon>
        <taxon>Magnoliopsida</taxon>
        <taxon>Liliopsida</taxon>
        <taxon>Poales</taxon>
        <taxon>Poaceae</taxon>
        <taxon>PACMAD clade</taxon>
        <taxon>Arundinoideae</taxon>
        <taxon>Arundineae</taxon>
        <taxon>Arundo</taxon>
    </lineage>
</organism>
<dbReference type="EMBL" id="GBRH01176161">
    <property type="protein sequence ID" value="JAE21735.1"/>
    <property type="molecule type" value="Transcribed_RNA"/>
</dbReference>
<feature type="compositionally biased region" description="Low complexity" evidence="1">
    <location>
        <begin position="35"/>
        <end position="54"/>
    </location>
</feature>
<sequence>MLGRAAATGAQHPIASFSACTSPSSAALIRSPLTTSASSTSSNAVSSSTATFTTDGRSLPFVPDDDDDDDGFLPMSSSSSSIPNAYTSVLALHLFIVCSSGALYPSPFAAASTASAAAGTSSRSTAYSASRATNSSSTTTFDDRTLPCASPCPACRYASARAAPSAILCRRGHVSAGRPAEGSPPPPCRSSCSVLLRGK</sequence>
<name>A0A0A9G9G9_ARUDO</name>
<evidence type="ECO:0000313" key="2">
    <source>
        <dbReference type="EMBL" id="JAE21735.1"/>
    </source>
</evidence>
<evidence type="ECO:0000256" key="1">
    <source>
        <dbReference type="SAM" id="MobiDB-lite"/>
    </source>
</evidence>
<feature type="region of interest" description="Disordered" evidence="1">
    <location>
        <begin position="35"/>
        <end position="75"/>
    </location>
</feature>
<accession>A0A0A9G9G9</accession>
<reference evidence="2" key="1">
    <citation type="submission" date="2014-09" db="EMBL/GenBank/DDBJ databases">
        <authorList>
            <person name="Magalhaes I.L.F."/>
            <person name="Oliveira U."/>
            <person name="Santos F.R."/>
            <person name="Vidigal T.H.D.A."/>
            <person name="Brescovit A.D."/>
            <person name="Santos A.J."/>
        </authorList>
    </citation>
    <scope>NUCLEOTIDE SEQUENCE</scope>
    <source>
        <tissue evidence="2">Shoot tissue taken approximately 20 cm above the soil surface</tissue>
    </source>
</reference>
<protein>
    <submittedName>
        <fullName evidence="2">Uncharacterized protein</fullName>
    </submittedName>
</protein>
<dbReference type="PROSITE" id="PS51257">
    <property type="entry name" value="PROKAR_LIPOPROTEIN"/>
    <property type="match status" value="1"/>
</dbReference>
<reference evidence="2" key="2">
    <citation type="journal article" date="2015" name="Data Brief">
        <title>Shoot transcriptome of the giant reed, Arundo donax.</title>
        <authorList>
            <person name="Barrero R.A."/>
            <person name="Guerrero F.D."/>
            <person name="Moolhuijzen P."/>
            <person name="Goolsby J.A."/>
            <person name="Tidwell J."/>
            <person name="Bellgard S.E."/>
            <person name="Bellgard M.I."/>
        </authorList>
    </citation>
    <scope>NUCLEOTIDE SEQUENCE</scope>
    <source>
        <tissue evidence="2">Shoot tissue taken approximately 20 cm above the soil surface</tissue>
    </source>
</reference>